<evidence type="ECO:0000313" key="22">
    <source>
        <dbReference type="Proteomes" id="UP001595803"/>
    </source>
</evidence>
<dbReference type="Pfam" id="PF03853">
    <property type="entry name" value="YjeF_N"/>
    <property type="match status" value="1"/>
</dbReference>
<comment type="similarity">
    <text evidence="3 18">In the N-terminal section; belongs to the NnrE/AIBP family.</text>
</comment>
<keyword evidence="9 18" id="KW-0630">Potassium</keyword>
<comment type="function">
    <text evidence="17">Catalyzes the dehydration of the S-form of NAD(P)HX at the expense of ADP, which is converted to AMP. Together with NAD(P)HX epimerase, which catalyzes the epimerization of the S- and R-forms, the enzyme allows the repair of both epimers of NAD(P)HX, a damaged form of NAD(P)H that is a result of enzymatic or heat-dependent hydration.</text>
</comment>
<evidence type="ECO:0000259" key="19">
    <source>
        <dbReference type="PROSITE" id="PS51383"/>
    </source>
</evidence>
<comment type="catalytic activity">
    <reaction evidence="2 18">
        <text>(6R)-NADPHX = (6S)-NADPHX</text>
        <dbReference type="Rhea" id="RHEA:32227"/>
        <dbReference type="ChEBI" id="CHEBI:64076"/>
        <dbReference type="ChEBI" id="CHEBI:64077"/>
        <dbReference type="EC" id="5.1.99.6"/>
    </reaction>
</comment>
<dbReference type="HAMAP" id="MF_01965">
    <property type="entry name" value="NADHX_dehydratase"/>
    <property type="match status" value="1"/>
</dbReference>
<evidence type="ECO:0000256" key="14">
    <source>
        <dbReference type="ARBA" id="ARBA00025153"/>
    </source>
</evidence>
<organism evidence="21 22">
    <name type="scientific">Deinococcus rufus</name>
    <dbReference type="NCBI Taxonomy" id="2136097"/>
    <lineage>
        <taxon>Bacteria</taxon>
        <taxon>Thermotogati</taxon>
        <taxon>Deinococcota</taxon>
        <taxon>Deinococci</taxon>
        <taxon>Deinococcales</taxon>
        <taxon>Deinococcaceae</taxon>
        <taxon>Deinococcus</taxon>
    </lineage>
</organism>
<keyword evidence="7 17" id="KW-0067">ATP-binding</keyword>
<comment type="similarity">
    <text evidence="17">Belongs to the NnrD/CARKD family.</text>
</comment>
<dbReference type="Gene3D" id="3.40.50.10260">
    <property type="entry name" value="YjeF N-terminal domain"/>
    <property type="match status" value="1"/>
</dbReference>
<reference evidence="22" key="1">
    <citation type="journal article" date="2019" name="Int. J. Syst. Evol. Microbiol.">
        <title>The Global Catalogue of Microorganisms (GCM) 10K type strain sequencing project: providing services to taxonomists for standard genome sequencing and annotation.</title>
        <authorList>
            <consortium name="The Broad Institute Genomics Platform"/>
            <consortium name="The Broad Institute Genome Sequencing Center for Infectious Disease"/>
            <person name="Wu L."/>
            <person name="Ma J."/>
        </authorList>
    </citation>
    <scope>NUCLEOTIDE SEQUENCE [LARGE SCALE GENOMIC DNA]</scope>
    <source>
        <strain evidence="22">CCTCC AB 2017081</strain>
    </source>
</reference>
<dbReference type="Pfam" id="PF01256">
    <property type="entry name" value="Carb_kinase"/>
    <property type="match status" value="1"/>
</dbReference>
<evidence type="ECO:0000256" key="4">
    <source>
        <dbReference type="ARBA" id="ARBA00009524"/>
    </source>
</evidence>
<evidence type="ECO:0000313" key="21">
    <source>
        <dbReference type="EMBL" id="MFC3834470.1"/>
    </source>
</evidence>
<comment type="cofactor">
    <cofactor evidence="17">
        <name>Mg(2+)</name>
        <dbReference type="ChEBI" id="CHEBI:18420"/>
    </cofactor>
</comment>
<comment type="function">
    <text evidence="14 18">Bifunctional enzyme that catalyzes the epimerization of the S- and R-forms of NAD(P)HX and the dehydration of the S-form of NAD(P)HX at the expense of ADP, which is converted to AMP. This allows the repair of both epimers of NAD(P)HX, a damaged form of NAD(P)H that is a result of enzymatic or heat-dependent hydration.</text>
</comment>
<keyword evidence="8 17" id="KW-0521">NADP</keyword>
<comment type="catalytic activity">
    <reaction evidence="1 18">
        <text>(6R)-NADHX = (6S)-NADHX</text>
        <dbReference type="Rhea" id="RHEA:32215"/>
        <dbReference type="ChEBI" id="CHEBI:64074"/>
        <dbReference type="ChEBI" id="CHEBI:64075"/>
        <dbReference type="EC" id="5.1.99.6"/>
    </reaction>
</comment>
<proteinExistence type="inferred from homology"/>
<keyword evidence="22" id="KW-1185">Reference proteome</keyword>
<dbReference type="EC" id="4.2.1.136" evidence="17"/>
<evidence type="ECO:0000256" key="9">
    <source>
        <dbReference type="ARBA" id="ARBA00022958"/>
    </source>
</evidence>
<keyword evidence="10 17" id="KW-0520">NAD</keyword>
<evidence type="ECO:0000256" key="2">
    <source>
        <dbReference type="ARBA" id="ARBA00000909"/>
    </source>
</evidence>
<dbReference type="InterPro" id="IPR030677">
    <property type="entry name" value="Nnr"/>
</dbReference>
<dbReference type="InterPro" id="IPR029056">
    <property type="entry name" value="Ribokinase-like"/>
</dbReference>
<feature type="domain" description="YjeF N-terminal" evidence="20">
    <location>
        <begin position="1"/>
        <end position="187"/>
    </location>
</feature>
<evidence type="ECO:0000256" key="15">
    <source>
        <dbReference type="ARBA" id="ARBA00048238"/>
    </source>
</evidence>
<dbReference type="EMBL" id="JBHRZG010000024">
    <property type="protein sequence ID" value="MFC3834470.1"/>
    <property type="molecule type" value="Genomic_DNA"/>
</dbReference>
<gene>
    <name evidence="17" type="primary">nnrD</name>
    <name evidence="21" type="ORF">ACFOSB_16570</name>
</gene>
<evidence type="ECO:0000256" key="11">
    <source>
        <dbReference type="ARBA" id="ARBA00023235"/>
    </source>
</evidence>
<dbReference type="PROSITE" id="PS51385">
    <property type="entry name" value="YJEF_N"/>
    <property type="match status" value="1"/>
</dbReference>
<dbReference type="NCBIfam" id="TIGR00196">
    <property type="entry name" value="yjeF_cterm"/>
    <property type="match status" value="1"/>
</dbReference>
<dbReference type="PROSITE" id="PS01050">
    <property type="entry name" value="YJEF_C_2"/>
    <property type="match status" value="1"/>
</dbReference>
<sequence length="470" mass="47332">MEDAGRAVADAVSARAGGGRILLLAGGGANGGDAFVAARHLMVRGMEAAVLARPSTHPLTVLNRRRWRAVGGAVAALGPATLRRELRGAAVVVDGLLGTGFTPPLRPALAELTGMVNAWRHAAGQVVSIDVPSGVHATDAHVPDGAMQADATVTFMGIKPALLFGPAAALAGEVTVAPLSVMPAWIEQEALAAWPTDARVAALLPRRHADAHKGTAGRVWIVGGHPGTTGAPALAGVGALRAGAGLVTVHSTADVPLITAELMVRRHAAWTPALTRLRDAPRPDAVAVGMGLGPEAVAVTRELLSWEIPAVVDADALQPDLAGAGHDRVIWTPHPGEAARLLGCATTEITADPLGIARALHDRLGGVVVLKGGPSVVAHAGGLSVARGGHPGMASAGMGDTLSGVLVALLGQGMTAPDAAVAGVRLHARAGERAGAAHGYGLIASDVAQELGGAWMDVIRSGPAGPWYGR</sequence>
<keyword evidence="5 18" id="KW-0479">Metal-binding</keyword>
<evidence type="ECO:0000256" key="10">
    <source>
        <dbReference type="ARBA" id="ARBA00023027"/>
    </source>
</evidence>
<comment type="similarity">
    <text evidence="4 18">In the C-terminal section; belongs to the NnrD/CARKD family.</text>
</comment>
<evidence type="ECO:0000256" key="16">
    <source>
        <dbReference type="ARBA" id="ARBA00049209"/>
    </source>
</evidence>
<feature type="binding site" evidence="17">
    <location>
        <position position="400"/>
    </location>
    <ligand>
        <name>(6S)-NADPHX</name>
        <dbReference type="ChEBI" id="CHEBI:64076"/>
    </ligand>
</feature>
<dbReference type="NCBIfam" id="TIGR00197">
    <property type="entry name" value="yjeF_nterm"/>
    <property type="match status" value="1"/>
</dbReference>
<accession>A0ABV7ZBW5</accession>
<feature type="binding site" evidence="17">
    <location>
        <position position="291"/>
    </location>
    <ligand>
        <name>(6S)-NADPHX</name>
        <dbReference type="ChEBI" id="CHEBI:64076"/>
    </ligand>
</feature>
<dbReference type="SUPFAM" id="SSF53613">
    <property type="entry name" value="Ribokinase-like"/>
    <property type="match status" value="1"/>
</dbReference>
<dbReference type="InterPro" id="IPR017953">
    <property type="entry name" value="Carbohydrate_kinase_pred_CS"/>
</dbReference>
<dbReference type="InterPro" id="IPR036652">
    <property type="entry name" value="YjeF_N_dom_sf"/>
</dbReference>
<dbReference type="PANTHER" id="PTHR12592">
    <property type="entry name" value="ATP-DEPENDENT (S)-NAD(P)H-HYDRATE DEHYDRATASE FAMILY MEMBER"/>
    <property type="match status" value="1"/>
</dbReference>
<dbReference type="Proteomes" id="UP001595803">
    <property type="component" value="Unassembled WGS sequence"/>
</dbReference>
<feature type="domain" description="YjeF C-terminal" evidence="19">
    <location>
        <begin position="196"/>
        <end position="458"/>
    </location>
</feature>
<evidence type="ECO:0000256" key="1">
    <source>
        <dbReference type="ARBA" id="ARBA00000013"/>
    </source>
</evidence>
<dbReference type="InterPro" id="IPR004443">
    <property type="entry name" value="YjeF_N_dom"/>
</dbReference>
<evidence type="ECO:0000256" key="17">
    <source>
        <dbReference type="HAMAP-Rule" id="MF_01965"/>
    </source>
</evidence>
<dbReference type="SUPFAM" id="SSF64153">
    <property type="entry name" value="YjeF N-terminal domain-like"/>
    <property type="match status" value="1"/>
</dbReference>
<feature type="binding site" evidence="17">
    <location>
        <begin position="371"/>
        <end position="375"/>
    </location>
    <ligand>
        <name>AMP</name>
        <dbReference type="ChEBI" id="CHEBI:456215"/>
    </ligand>
</feature>
<dbReference type="InterPro" id="IPR000631">
    <property type="entry name" value="CARKD"/>
</dbReference>
<comment type="catalytic activity">
    <reaction evidence="16 17 18">
        <text>(6S)-NADPHX + ADP = AMP + phosphate + NADPH + H(+)</text>
        <dbReference type="Rhea" id="RHEA:32235"/>
        <dbReference type="ChEBI" id="CHEBI:15378"/>
        <dbReference type="ChEBI" id="CHEBI:43474"/>
        <dbReference type="ChEBI" id="CHEBI:57783"/>
        <dbReference type="ChEBI" id="CHEBI:64076"/>
        <dbReference type="ChEBI" id="CHEBI:456215"/>
        <dbReference type="ChEBI" id="CHEBI:456216"/>
        <dbReference type="EC" id="4.2.1.136"/>
    </reaction>
</comment>
<evidence type="ECO:0000256" key="12">
    <source>
        <dbReference type="ARBA" id="ARBA00023239"/>
    </source>
</evidence>
<dbReference type="PROSITE" id="PS51383">
    <property type="entry name" value="YJEF_C_3"/>
    <property type="match status" value="1"/>
</dbReference>
<comment type="catalytic activity">
    <reaction evidence="15 17 18">
        <text>(6S)-NADHX + ADP = AMP + phosphate + NADH + H(+)</text>
        <dbReference type="Rhea" id="RHEA:32223"/>
        <dbReference type="ChEBI" id="CHEBI:15378"/>
        <dbReference type="ChEBI" id="CHEBI:43474"/>
        <dbReference type="ChEBI" id="CHEBI:57945"/>
        <dbReference type="ChEBI" id="CHEBI:64074"/>
        <dbReference type="ChEBI" id="CHEBI:456215"/>
        <dbReference type="ChEBI" id="CHEBI:456216"/>
        <dbReference type="EC" id="4.2.1.136"/>
    </reaction>
</comment>
<comment type="caution">
    <text evidence="21">The sequence shown here is derived from an EMBL/GenBank/DDBJ whole genome shotgun (WGS) entry which is preliminary data.</text>
</comment>
<evidence type="ECO:0000256" key="18">
    <source>
        <dbReference type="PIRNR" id="PIRNR017184"/>
    </source>
</evidence>
<feature type="binding site" evidence="17">
    <location>
        <position position="399"/>
    </location>
    <ligand>
        <name>AMP</name>
        <dbReference type="ChEBI" id="CHEBI:456215"/>
    </ligand>
</feature>
<dbReference type="RefSeq" id="WP_322474699.1">
    <property type="nucleotide sequence ID" value="NZ_JBHRZG010000024.1"/>
</dbReference>
<dbReference type="CDD" id="cd01171">
    <property type="entry name" value="YXKO-related"/>
    <property type="match status" value="1"/>
</dbReference>
<evidence type="ECO:0000256" key="6">
    <source>
        <dbReference type="ARBA" id="ARBA00022741"/>
    </source>
</evidence>
<keyword evidence="11 18" id="KW-0413">Isomerase</keyword>
<dbReference type="PIRSF" id="PIRSF017184">
    <property type="entry name" value="Nnr"/>
    <property type="match status" value="1"/>
</dbReference>
<evidence type="ECO:0000256" key="13">
    <source>
        <dbReference type="ARBA" id="ARBA00023268"/>
    </source>
</evidence>
<evidence type="ECO:0000256" key="5">
    <source>
        <dbReference type="ARBA" id="ARBA00022723"/>
    </source>
</evidence>
<feature type="binding site" evidence="17">
    <location>
        <position position="231"/>
    </location>
    <ligand>
        <name>(6S)-NADPHX</name>
        <dbReference type="ChEBI" id="CHEBI:64076"/>
    </ligand>
</feature>
<dbReference type="Gene3D" id="3.40.1190.20">
    <property type="match status" value="1"/>
</dbReference>
<dbReference type="PANTHER" id="PTHR12592:SF0">
    <property type="entry name" value="ATP-DEPENDENT (S)-NAD(P)H-HYDRATE DEHYDRATASE"/>
    <property type="match status" value="1"/>
</dbReference>
<keyword evidence="13" id="KW-0511">Multifunctional enzyme</keyword>
<feature type="binding site" evidence="17">
    <location>
        <position position="334"/>
    </location>
    <ligand>
        <name>(6S)-NADPHX</name>
        <dbReference type="ChEBI" id="CHEBI:64076"/>
    </ligand>
</feature>
<comment type="subunit">
    <text evidence="17">Homotetramer.</text>
</comment>
<evidence type="ECO:0000256" key="7">
    <source>
        <dbReference type="ARBA" id="ARBA00022840"/>
    </source>
</evidence>
<comment type="cofactor">
    <cofactor evidence="18">
        <name>K(+)</name>
        <dbReference type="ChEBI" id="CHEBI:29103"/>
    </cofactor>
    <text evidence="18">Binds 1 potassium ion per subunit.</text>
</comment>
<evidence type="ECO:0000256" key="3">
    <source>
        <dbReference type="ARBA" id="ARBA00006001"/>
    </source>
</evidence>
<protein>
    <recommendedName>
        <fullName evidence="17">ADP-dependent (S)-NAD(P)H-hydrate dehydratase</fullName>
        <ecNumber evidence="17">4.2.1.136</ecNumber>
    </recommendedName>
    <alternativeName>
        <fullName evidence="17">ADP-dependent NAD(P)HX dehydratase</fullName>
    </alternativeName>
</protein>
<evidence type="ECO:0000259" key="20">
    <source>
        <dbReference type="PROSITE" id="PS51385"/>
    </source>
</evidence>
<name>A0ABV7ZBW5_9DEIO</name>
<keyword evidence="6 17" id="KW-0547">Nucleotide-binding</keyword>
<keyword evidence="12 17" id="KW-0456">Lyase</keyword>
<evidence type="ECO:0000256" key="8">
    <source>
        <dbReference type="ARBA" id="ARBA00022857"/>
    </source>
</evidence>